<name>A0AA44WDT3_VERDA</name>
<sequence length="218" mass="24872">MNVINSSQSNSETGTATAAPVLDYACLFSHDLKRKQKRWRDGRLKFHCFNKRVMVYDERGNFIGDTHWTMDYDLDEGEEFQLARGCVVVQVSECLGRKEQDLSALIDQRYKDKEERKAHADAAAASKPYRPAPTPHRPPMPIAQPMTNIATPRGNQLGRAVLPTLSPFEQRNLHAQESAQQDEQARPAKRRRPEASPPSLRYPRHWQRTVATPFATYA</sequence>
<evidence type="ECO:0000256" key="1">
    <source>
        <dbReference type="SAM" id="MobiDB-lite"/>
    </source>
</evidence>
<gene>
    <name evidence="3" type="ORF">BJF96_g9458</name>
</gene>
<feature type="region of interest" description="Disordered" evidence="1">
    <location>
        <begin position="113"/>
        <end position="143"/>
    </location>
</feature>
<feature type="compositionally biased region" description="Pro residues" evidence="1">
    <location>
        <begin position="130"/>
        <end position="142"/>
    </location>
</feature>
<dbReference type="Proteomes" id="UP000236305">
    <property type="component" value="Unassembled WGS sequence"/>
</dbReference>
<dbReference type="EMBL" id="MPSH01000049">
    <property type="protein sequence ID" value="PNH27210.1"/>
    <property type="molecule type" value="Genomic_DNA"/>
</dbReference>
<feature type="region of interest" description="Disordered" evidence="1">
    <location>
        <begin position="172"/>
        <end position="218"/>
    </location>
</feature>
<dbReference type="AlphaFoldDB" id="A0AA44WDT3"/>
<dbReference type="GO" id="GO:0035861">
    <property type="term" value="C:site of double-strand break"/>
    <property type="evidence" value="ECO:0007669"/>
    <property type="project" value="TreeGrafter"/>
</dbReference>
<feature type="domain" description="5'-3' DNA helicase ZGRF1-like N-terminal" evidence="2">
    <location>
        <begin position="21"/>
        <end position="102"/>
    </location>
</feature>
<accession>A0AA44WDT3</accession>
<dbReference type="PANTHER" id="PTHR28535:SF1">
    <property type="entry name" value="PROTEIN ZGRF1"/>
    <property type="match status" value="1"/>
</dbReference>
<organism evidence="3 4">
    <name type="scientific">Verticillium dahliae</name>
    <name type="common">Verticillium wilt</name>
    <dbReference type="NCBI Taxonomy" id="27337"/>
    <lineage>
        <taxon>Eukaryota</taxon>
        <taxon>Fungi</taxon>
        <taxon>Dikarya</taxon>
        <taxon>Ascomycota</taxon>
        <taxon>Pezizomycotina</taxon>
        <taxon>Sordariomycetes</taxon>
        <taxon>Hypocreomycetidae</taxon>
        <taxon>Glomerellales</taxon>
        <taxon>Plectosphaerellaceae</taxon>
        <taxon>Verticillium</taxon>
    </lineage>
</organism>
<reference evidence="3 4" key="1">
    <citation type="submission" date="2017-12" db="EMBL/GenBank/DDBJ databases">
        <title>Comparative genomics yields insights into virulence evolution of Verticillium dahliae.</title>
        <authorList>
            <person name="Fan R."/>
            <person name="Armitage A.D."/>
            <person name="Cascant-Lopez E."/>
            <person name="Sobczyk M."/>
            <person name="Cockerton H.M."/>
            <person name="Harrison R.J."/>
        </authorList>
    </citation>
    <scope>NUCLEOTIDE SEQUENCE [LARGE SCALE GENOMIC DNA]</scope>
    <source>
        <strain evidence="3 4">12008</strain>
    </source>
</reference>
<proteinExistence type="predicted"/>
<evidence type="ECO:0000313" key="3">
    <source>
        <dbReference type="EMBL" id="PNH27210.1"/>
    </source>
</evidence>
<comment type="caution">
    <text evidence="3">The sequence shown here is derived from an EMBL/GenBank/DDBJ whole genome shotgun (WGS) entry which is preliminary data.</text>
</comment>
<evidence type="ECO:0000313" key="4">
    <source>
        <dbReference type="Proteomes" id="UP000236305"/>
    </source>
</evidence>
<feature type="compositionally biased region" description="Polar residues" evidence="1">
    <location>
        <begin position="172"/>
        <end position="182"/>
    </location>
</feature>
<dbReference type="GO" id="GO:0006302">
    <property type="term" value="P:double-strand break repair"/>
    <property type="evidence" value="ECO:0007669"/>
    <property type="project" value="TreeGrafter"/>
</dbReference>
<dbReference type="Pfam" id="PF10382">
    <property type="entry name" value="ZGRF1-like_N"/>
    <property type="match status" value="1"/>
</dbReference>
<evidence type="ECO:0000259" key="2">
    <source>
        <dbReference type="Pfam" id="PF10382"/>
    </source>
</evidence>
<dbReference type="InterPro" id="IPR018838">
    <property type="entry name" value="ZGRF1-like_N"/>
</dbReference>
<dbReference type="GO" id="GO:0005634">
    <property type="term" value="C:nucleus"/>
    <property type="evidence" value="ECO:0007669"/>
    <property type="project" value="TreeGrafter"/>
</dbReference>
<dbReference type="InterPro" id="IPR052800">
    <property type="entry name" value="DNA_Repair_Helicase_ZGRF1"/>
</dbReference>
<protein>
    <recommendedName>
        <fullName evidence="2">5'-3' DNA helicase ZGRF1-like N-terminal domain-containing protein</fullName>
    </recommendedName>
</protein>
<dbReference type="PANTHER" id="PTHR28535">
    <property type="entry name" value="ZINC FINGER GRF-TYPE CONTAINING 1"/>
    <property type="match status" value="1"/>
</dbReference>